<protein>
    <submittedName>
        <fullName evidence="1">Uncharacterized protein</fullName>
    </submittedName>
</protein>
<accession>A0A7Z2VRE8</accession>
<dbReference type="AlphaFoldDB" id="A0A7Z2VRE8"/>
<dbReference type="EMBL" id="CP051680">
    <property type="protein sequence ID" value="QJD88151.1"/>
    <property type="molecule type" value="Genomic_DNA"/>
</dbReference>
<evidence type="ECO:0000313" key="2">
    <source>
        <dbReference type="Proteomes" id="UP000502248"/>
    </source>
</evidence>
<sequence>MRASATYKKLIIDVPEAVVSDTVPETMFFYMDTRFTTTQMNRMKRLIGVVLSIWFFHYQQKNEGAILSAYQSCVNKYAKFNLSPVWFEGKLSNGAVAADVQMDGLTTMIAANGFGRAAKAYIMYQASGTSTIKGVSASEPEKNSLTITVNSTDLNNTGITDSFLGGSLLHAWLHREGYRHPAGKFTSYFAGEAAMCGMRGNKDKSPLIPISTYTKWLD</sequence>
<evidence type="ECO:0000313" key="1">
    <source>
        <dbReference type="EMBL" id="QJD88151.1"/>
    </source>
</evidence>
<gene>
    <name evidence="1" type="ORF">HH215_14305</name>
</gene>
<organism evidence="1 2">
    <name type="scientific">Cohnella herbarum</name>
    <dbReference type="NCBI Taxonomy" id="2728023"/>
    <lineage>
        <taxon>Bacteria</taxon>
        <taxon>Bacillati</taxon>
        <taxon>Bacillota</taxon>
        <taxon>Bacilli</taxon>
        <taxon>Bacillales</taxon>
        <taxon>Paenibacillaceae</taxon>
        <taxon>Cohnella</taxon>
    </lineage>
</organism>
<dbReference type="Proteomes" id="UP000502248">
    <property type="component" value="Chromosome"/>
</dbReference>
<dbReference type="SUPFAM" id="SSF69318">
    <property type="entry name" value="Integrin alpha N-terminal domain"/>
    <property type="match status" value="1"/>
</dbReference>
<name>A0A7Z2VRE8_9BACL</name>
<proteinExistence type="predicted"/>
<dbReference type="InterPro" id="IPR028994">
    <property type="entry name" value="Integrin_alpha_N"/>
</dbReference>
<keyword evidence="2" id="KW-1185">Reference proteome</keyword>
<dbReference type="KEGG" id="cheb:HH215_14305"/>
<reference evidence="1 2" key="1">
    <citation type="submission" date="2020-04" db="EMBL/GenBank/DDBJ databases">
        <title>Genome sequencing of novel species.</title>
        <authorList>
            <person name="Heo J."/>
            <person name="Kim S.-J."/>
            <person name="Kim J.-S."/>
            <person name="Hong S.-B."/>
            <person name="Kwon S.-W."/>
        </authorList>
    </citation>
    <scope>NUCLEOTIDE SEQUENCE [LARGE SCALE GENOMIC DNA]</scope>
    <source>
        <strain evidence="1 2">MFER-1</strain>
    </source>
</reference>